<dbReference type="PROSITE" id="PS51186">
    <property type="entry name" value="GNAT"/>
    <property type="match status" value="1"/>
</dbReference>
<keyword evidence="3" id="KW-1185">Reference proteome</keyword>
<dbReference type="InterPro" id="IPR016181">
    <property type="entry name" value="Acyl_CoA_acyltransferase"/>
</dbReference>
<dbReference type="RefSeq" id="WP_344370662.1">
    <property type="nucleotide sequence ID" value="NZ_BAAAPW010000002.1"/>
</dbReference>
<accession>A0ABN2U7B3</accession>
<feature type="domain" description="N-acetyltransferase" evidence="1">
    <location>
        <begin position="101"/>
        <end position="233"/>
    </location>
</feature>
<dbReference type="InterPro" id="IPR000182">
    <property type="entry name" value="GNAT_dom"/>
</dbReference>
<protein>
    <submittedName>
        <fullName evidence="2">GNAT family N-acetyltransferase</fullName>
    </submittedName>
</protein>
<dbReference type="Gene3D" id="3.40.630.30">
    <property type="match status" value="1"/>
</dbReference>
<reference evidence="2 3" key="1">
    <citation type="journal article" date="2019" name="Int. J. Syst. Evol. Microbiol.">
        <title>The Global Catalogue of Microorganisms (GCM) 10K type strain sequencing project: providing services to taxonomists for standard genome sequencing and annotation.</title>
        <authorList>
            <consortium name="The Broad Institute Genomics Platform"/>
            <consortium name="The Broad Institute Genome Sequencing Center for Infectious Disease"/>
            <person name="Wu L."/>
            <person name="Ma J."/>
        </authorList>
    </citation>
    <scope>NUCLEOTIDE SEQUENCE [LARGE SCALE GENOMIC DNA]</scope>
    <source>
        <strain evidence="2 3">JCM 15672</strain>
    </source>
</reference>
<gene>
    <name evidence="2" type="ORF">GCM10009819_13050</name>
</gene>
<organism evidence="2 3">
    <name type="scientific">Agromyces tropicus</name>
    <dbReference type="NCBI Taxonomy" id="555371"/>
    <lineage>
        <taxon>Bacteria</taxon>
        <taxon>Bacillati</taxon>
        <taxon>Actinomycetota</taxon>
        <taxon>Actinomycetes</taxon>
        <taxon>Micrococcales</taxon>
        <taxon>Microbacteriaceae</taxon>
        <taxon>Agromyces</taxon>
    </lineage>
</organism>
<dbReference type="Pfam" id="PF08445">
    <property type="entry name" value="FR47"/>
    <property type="match status" value="1"/>
</dbReference>
<evidence type="ECO:0000313" key="3">
    <source>
        <dbReference type="Proteomes" id="UP001501196"/>
    </source>
</evidence>
<evidence type="ECO:0000313" key="2">
    <source>
        <dbReference type="EMBL" id="GAA2030680.1"/>
    </source>
</evidence>
<name>A0ABN2U7B3_9MICO</name>
<dbReference type="EMBL" id="BAAAPW010000002">
    <property type="protein sequence ID" value="GAA2030680.1"/>
    <property type="molecule type" value="Genomic_DNA"/>
</dbReference>
<dbReference type="SUPFAM" id="SSF55729">
    <property type="entry name" value="Acyl-CoA N-acyltransferases (Nat)"/>
    <property type="match status" value="1"/>
</dbReference>
<sequence>MTRHPLDRPAWGALAGRQRGFAIGDGLARRYDPEVGPFAAVGSDEPDHLAALGRLVRAHGRAVLLQAPPAPVPPGTAERLRAPGVQLVLDRLVAPRDPSPPDVLELGAADAAEMLALARLTEPGPFEPRTHELGGFLGVRDPGTGALVAMAGERMRPDGHTELSGVCTHPDHRGRGLAAALSVAVARRILARDETPFLHAFARNRSAIALYERLGFVHRADVEVVVLEADPRD</sequence>
<proteinExistence type="predicted"/>
<dbReference type="InterPro" id="IPR013653">
    <property type="entry name" value="GCN5-like_dom"/>
</dbReference>
<evidence type="ECO:0000259" key="1">
    <source>
        <dbReference type="PROSITE" id="PS51186"/>
    </source>
</evidence>
<comment type="caution">
    <text evidence="2">The sequence shown here is derived from an EMBL/GenBank/DDBJ whole genome shotgun (WGS) entry which is preliminary data.</text>
</comment>
<dbReference type="Proteomes" id="UP001501196">
    <property type="component" value="Unassembled WGS sequence"/>
</dbReference>